<proteinExistence type="predicted"/>
<accession>A0A9P9BZV7</accession>
<evidence type="ECO:0000256" key="1">
    <source>
        <dbReference type="SAM" id="MobiDB-lite"/>
    </source>
</evidence>
<reference evidence="2" key="1">
    <citation type="journal article" date="2021" name="Nat. Commun.">
        <title>Genetic determinants of endophytism in the Arabidopsis root mycobiome.</title>
        <authorList>
            <person name="Mesny F."/>
            <person name="Miyauchi S."/>
            <person name="Thiergart T."/>
            <person name="Pickel B."/>
            <person name="Atanasova L."/>
            <person name="Karlsson M."/>
            <person name="Huettel B."/>
            <person name="Barry K.W."/>
            <person name="Haridas S."/>
            <person name="Chen C."/>
            <person name="Bauer D."/>
            <person name="Andreopoulos W."/>
            <person name="Pangilinan J."/>
            <person name="LaButti K."/>
            <person name="Riley R."/>
            <person name="Lipzen A."/>
            <person name="Clum A."/>
            <person name="Drula E."/>
            <person name="Henrissat B."/>
            <person name="Kohler A."/>
            <person name="Grigoriev I.V."/>
            <person name="Martin F.M."/>
            <person name="Hacquard S."/>
        </authorList>
    </citation>
    <scope>NUCLEOTIDE SEQUENCE</scope>
    <source>
        <strain evidence="2">MPI-CAGE-CH-0230</strain>
    </source>
</reference>
<dbReference type="AlphaFoldDB" id="A0A9P9BZV7"/>
<evidence type="ECO:0000313" key="2">
    <source>
        <dbReference type="EMBL" id="KAH7040514.1"/>
    </source>
</evidence>
<feature type="compositionally biased region" description="Low complexity" evidence="1">
    <location>
        <begin position="118"/>
        <end position="129"/>
    </location>
</feature>
<dbReference type="EMBL" id="JAGTJQ010000001">
    <property type="protein sequence ID" value="KAH7040514.1"/>
    <property type="molecule type" value="Genomic_DNA"/>
</dbReference>
<keyword evidence="3" id="KW-1185">Reference proteome</keyword>
<gene>
    <name evidence="2" type="ORF">B0I36DRAFT_391348</name>
</gene>
<sequence length="197" mass="20671">MRNAVRGLQTLMSTAGSELSEYAGGEEEARNLATQWWPAKWAMSFHGGHEAGQPPPSSPSSQAVPWSSRAGAQAWDPASNGKCPCHARWLDDSAVRRVPALTSLPRAFPGLDQSETAPSGSPMGPTSTPSDRDHHQPKAGWSCPHGYSTIVLGRSAPPTTPITTTTKTTMSKSAGNAVASPCESHSSPNTRPACDLG</sequence>
<protein>
    <submittedName>
        <fullName evidence="2">Uncharacterized protein</fullName>
    </submittedName>
</protein>
<dbReference type="Proteomes" id="UP000756346">
    <property type="component" value="Unassembled WGS sequence"/>
</dbReference>
<dbReference type="GeneID" id="70190960"/>
<dbReference type="RefSeq" id="XP_046018569.1">
    <property type="nucleotide sequence ID" value="XM_046161414.1"/>
</dbReference>
<feature type="region of interest" description="Disordered" evidence="1">
    <location>
        <begin position="45"/>
        <end position="78"/>
    </location>
</feature>
<feature type="region of interest" description="Disordered" evidence="1">
    <location>
        <begin position="102"/>
        <end position="197"/>
    </location>
</feature>
<comment type="caution">
    <text evidence="2">The sequence shown here is derived from an EMBL/GenBank/DDBJ whole genome shotgun (WGS) entry which is preliminary data.</text>
</comment>
<name>A0A9P9BZV7_9PEZI</name>
<organism evidence="2 3">
    <name type="scientific">Microdochium trichocladiopsis</name>
    <dbReference type="NCBI Taxonomy" id="1682393"/>
    <lineage>
        <taxon>Eukaryota</taxon>
        <taxon>Fungi</taxon>
        <taxon>Dikarya</taxon>
        <taxon>Ascomycota</taxon>
        <taxon>Pezizomycotina</taxon>
        <taxon>Sordariomycetes</taxon>
        <taxon>Xylariomycetidae</taxon>
        <taxon>Xylariales</taxon>
        <taxon>Microdochiaceae</taxon>
        <taxon>Microdochium</taxon>
    </lineage>
</organism>
<evidence type="ECO:0000313" key="3">
    <source>
        <dbReference type="Proteomes" id="UP000756346"/>
    </source>
</evidence>